<evidence type="ECO:0000313" key="2">
    <source>
        <dbReference type="Proteomes" id="UP000377595"/>
    </source>
</evidence>
<dbReference type="EMBL" id="BLAF01000082">
    <property type="protein sequence ID" value="GES26254.1"/>
    <property type="molecule type" value="Genomic_DNA"/>
</dbReference>
<dbReference type="Proteomes" id="UP000377595">
    <property type="component" value="Unassembled WGS sequence"/>
</dbReference>
<name>A0A5M3XYP9_9ACTN</name>
<sequence length="76" mass="7223">MQLPDETTRAFDSEAVGLADGSARTGASSLGSALAPAEAPVSEGFGSVLGLGAVGFVLAAGELGSAPADVGSPAFD</sequence>
<protein>
    <submittedName>
        <fullName evidence="1">Uncharacterized protein</fullName>
    </submittedName>
</protein>
<keyword evidence="2" id="KW-1185">Reference proteome</keyword>
<organism evidence="1 2">
    <name type="scientific">Acrocarpospora pleiomorpha</name>
    <dbReference type="NCBI Taxonomy" id="90975"/>
    <lineage>
        <taxon>Bacteria</taxon>
        <taxon>Bacillati</taxon>
        <taxon>Actinomycetota</taxon>
        <taxon>Actinomycetes</taxon>
        <taxon>Streptosporangiales</taxon>
        <taxon>Streptosporangiaceae</taxon>
        <taxon>Acrocarpospora</taxon>
    </lineage>
</organism>
<comment type="caution">
    <text evidence="1">The sequence shown here is derived from an EMBL/GenBank/DDBJ whole genome shotgun (WGS) entry which is preliminary data.</text>
</comment>
<accession>A0A5M3XYP9</accession>
<dbReference type="AlphaFoldDB" id="A0A5M3XYP9"/>
<dbReference type="RefSeq" id="WP_170321988.1">
    <property type="nucleotide sequence ID" value="NZ_BAAAHM010000004.1"/>
</dbReference>
<evidence type="ECO:0000313" key="1">
    <source>
        <dbReference type="EMBL" id="GES26254.1"/>
    </source>
</evidence>
<reference evidence="1 2" key="1">
    <citation type="submission" date="2019-10" db="EMBL/GenBank/DDBJ databases">
        <title>Whole genome shotgun sequence of Acrocarpospora pleiomorpha NBRC 16267.</title>
        <authorList>
            <person name="Ichikawa N."/>
            <person name="Kimura A."/>
            <person name="Kitahashi Y."/>
            <person name="Komaki H."/>
            <person name="Oguchi A."/>
        </authorList>
    </citation>
    <scope>NUCLEOTIDE SEQUENCE [LARGE SCALE GENOMIC DNA]</scope>
    <source>
        <strain evidence="1 2">NBRC 16267</strain>
    </source>
</reference>
<gene>
    <name evidence="1" type="ORF">Aple_091530</name>
</gene>
<proteinExistence type="predicted"/>